<dbReference type="PANTHER" id="PTHR21661">
    <property type="entry name" value="EPOXIDE HYDROLASE 1-RELATED"/>
    <property type="match status" value="1"/>
</dbReference>
<sequence>MAHPKKLTVAIPDAQISDLKSRLSQTRWPDQLEGVGWEYGSELSYVKELADYWQNTFDWKKAEASLNSFANYEMRVNGIELHFIHERSSDPDAIPILLSHGWPGSVFEFHKIIRKLTAPGANGAKKQAFHVVAPSLPGYGFSSAPTKPGFGVNEIARTFDELMVALGYTSYVAQGGDWGSAITTVLGALYSDHCKAIHINLCFAPPSLINPWHLAQMANASLPVANWFPLFISFQEMAWLKTSKEFQARETGYSKIQGTKPQTLGYALNDSPVGLMAWIVEKFRTWSDCNGDVESRFTKDELLTNVSLYWFNQNITSSTRLYYETMGPFAKKSFHRGPVKVPTAVACFPKELFCSPKAWAASLYNLKQWSKFPSGGHFAALEEPDALAEDIQKFFAKYH</sequence>
<evidence type="ECO:0000256" key="3">
    <source>
        <dbReference type="ARBA" id="ARBA00022801"/>
    </source>
</evidence>
<evidence type="ECO:0000313" key="5">
    <source>
        <dbReference type="EMBL" id="KAK9917278.1"/>
    </source>
</evidence>
<evidence type="ECO:0000259" key="4">
    <source>
        <dbReference type="Pfam" id="PF06441"/>
    </source>
</evidence>
<reference evidence="5 6" key="1">
    <citation type="journal article" date="2024" name="Nat. Commun.">
        <title>Phylogenomics reveals the evolutionary origins of lichenization in chlorophyte algae.</title>
        <authorList>
            <person name="Puginier C."/>
            <person name="Libourel C."/>
            <person name="Otte J."/>
            <person name="Skaloud P."/>
            <person name="Haon M."/>
            <person name="Grisel S."/>
            <person name="Petersen M."/>
            <person name="Berrin J.G."/>
            <person name="Delaux P.M."/>
            <person name="Dal Grande F."/>
            <person name="Keller J."/>
        </authorList>
    </citation>
    <scope>NUCLEOTIDE SEQUENCE [LARGE SCALE GENOMIC DNA]</scope>
    <source>
        <strain evidence="5 6">SAG 216-7</strain>
    </source>
</reference>
<dbReference type="EMBL" id="JALJOT010000002">
    <property type="protein sequence ID" value="KAK9917278.1"/>
    <property type="molecule type" value="Genomic_DNA"/>
</dbReference>
<accession>A0ABR2YZC1</accession>
<dbReference type="InterPro" id="IPR010497">
    <property type="entry name" value="Epoxide_hydro_N"/>
</dbReference>
<organism evidence="5 6">
    <name type="scientific">Coccomyxa subellipsoidea</name>
    <dbReference type="NCBI Taxonomy" id="248742"/>
    <lineage>
        <taxon>Eukaryota</taxon>
        <taxon>Viridiplantae</taxon>
        <taxon>Chlorophyta</taxon>
        <taxon>core chlorophytes</taxon>
        <taxon>Trebouxiophyceae</taxon>
        <taxon>Trebouxiophyceae incertae sedis</taxon>
        <taxon>Coccomyxaceae</taxon>
        <taxon>Coccomyxa</taxon>
    </lineage>
</organism>
<evidence type="ECO:0000256" key="1">
    <source>
        <dbReference type="ARBA" id="ARBA00010088"/>
    </source>
</evidence>
<comment type="caution">
    <text evidence="5">The sequence shown here is derived from an EMBL/GenBank/DDBJ whole genome shotgun (WGS) entry which is preliminary data.</text>
</comment>
<proteinExistence type="inferred from homology"/>
<dbReference type="InterPro" id="IPR000639">
    <property type="entry name" value="Epox_hydrolase-like"/>
</dbReference>
<gene>
    <name evidence="5" type="ORF">WJX75_002728</name>
</gene>
<dbReference type="PANTHER" id="PTHR21661:SF35">
    <property type="entry name" value="EPOXIDE HYDROLASE"/>
    <property type="match status" value="1"/>
</dbReference>
<comment type="similarity">
    <text evidence="1">Belongs to the peptidase S33 family.</text>
</comment>
<keyword evidence="3" id="KW-0378">Hydrolase</keyword>
<dbReference type="InterPro" id="IPR016292">
    <property type="entry name" value="Epoxide_hydrolase"/>
</dbReference>
<protein>
    <recommendedName>
        <fullName evidence="4">Epoxide hydrolase N-terminal domain-containing protein</fullName>
    </recommendedName>
</protein>
<evidence type="ECO:0000313" key="6">
    <source>
        <dbReference type="Proteomes" id="UP001491310"/>
    </source>
</evidence>
<dbReference type="InterPro" id="IPR029058">
    <property type="entry name" value="AB_hydrolase_fold"/>
</dbReference>
<keyword evidence="6" id="KW-1185">Reference proteome</keyword>
<evidence type="ECO:0000256" key="2">
    <source>
        <dbReference type="ARBA" id="ARBA00022797"/>
    </source>
</evidence>
<dbReference type="Gene3D" id="3.40.50.1820">
    <property type="entry name" value="alpha/beta hydrolase"/>
    <property type="match status" value="1"/>
</dbReference>
<name>A0ABR2YZC1_9CHLO</name>
<keyword evidence="2" id="KW-0058">Aromatic hydrocarbons catabolism</keyword>
<dbReference type="SUPFAM" id="SSF53474">
    <property type="entry name" value="alpha/beta-Hydrolases"/>
    <property type="match status" value="1"/>
</dbReference>
<dbReference type="Pfam" id="PF06441">
    <property type="entry name" value="EHN"/>
    <property type="match status" value="1"/>
</dbReference>
<dbReference type="PRINTS" id="PR00412">
    <property type="entry name" value="EPOXHYDRLASE"/>
</dbReference>
<dbReference type="Proteomes" id="UP001491310">
    <property type="component" value="Unassembled WGS sequence"/>
</dbReference>
<dbReference type="PIRSF" id="PIRSF001112">
    <property type="entry name" value="Epoxide_hydrolase"/>
    <property type="match status" value="1"/>
</dbReference>
<feature type="domain" description="Epoxide hydrolase N-terminal" evidence="4">
    <location>
        <begin position="5"/>
        <end position="109"/>
    </location>
</feature>